<dbReference type="PANTHER" id="PTHR47691:SF3">
    <property type="entry name" value="HTH-TYPE TRANSCRIPTIONAL REGULATOR RV0890C-RELATED"/>
    <property type="match status" value="1"/>
</dbReference>
<dbReference type="InterPro" id="IPR027417">
    <property type="entry name" value="P-loop_NTPase"/>
</dbReference>
<dbReference type="SUPFAM" id="SSF46894">
    <property type="entry name" value="C-terminal effector domain of the bipartite response regulators"/>
    <property type="match status" value="1"/>
</dbReference>
<evidence type="ECO:0000313" key="3">
    <source>
        <dbReference type="Proteomes" id="UP000676967"/>
    </source>
</evidence>
<dbReference type="PROSITE" id="PS00622">
    <property type="entry name" value="HTH_LUXR_1"/>
    <property type="match status" value="1"/>
</dbReference>
<organism evidence="2 3">
    <name type="scientific">Actinoplanes ianthinogenes</name>
    <dbReference type="NCBI Taxonomy" id="122358"/>
    <lineage>
        <taxon>Bacteria</taxon>
        <taxon>Bacillati</taxon>
        <taxon>Actinomycetota</taxon>
        <taxon>Actinomycetes</taxon>
        <taxon>Micromonosporales</taxon>
        <taxon>Micromonosporaceae</taxon>
        <taxon>Actinoplanes</taxon>
    </lineage>
</organism>
<dbReference type="InterPro" id="IPR036388">
    <property type="entry name" value="WH-like_DNA-bd_sf"/>
</dbReference>
<dbReference type="CDD" id="cd06170">
    <property type="entry name" value="LuxR_C_like"/>
    <property type="match status" value="1"/>
</dbReference>
<accession>A0ABM7LPN8</accession>
<evidence type="ECO:0000259" key="1">
    <source>
        <dbReference type="PROSITE" id="PS50043"/>
    </source>
</evidence>
<dbReference type="SUPFAM" id="SSF52540">
    <property type="entry name" value="P-loop containing nucleoside triphosphate hydrolases"/>
    <property type="match status" value="1"/>
</dbReference>
<dbReference type="EMBL" id="AP023356">
    <property type="protein sequence ID" value="BCJ41202.1"/>
    <property type="molecule type" value="Genomic_DNA"/>
</dbReference>
<dbReference type="PRINTS" id="PR00038">
    <property type="entry name" value="HTHLUXR"/>
</dbReference>
<dbReference type="PANTHER" id="PTHR47691">
    <property type="entry name" value="REGULATOR-RELATED"/>
    <property type="match status" value="1"/>
</dbReference>
<gene>
    <name evidence="2" type="ORF">Aiant_18590</name>
</gene>
<dbReference type="PRINTS" id="PR00364">
    <property type="entry name" value="DISEASERSIST"/>
</dbReference>
<keyword evidence="3" id="KW-1185">Reference proteome</keyword>
<dbReference type="PROSITE" id="PS50043">
    <property type="entry name" value="HTH_LUXR_2"/>
    <property type="match status" value="1"/>
</dbReference>
<evidence type="ECO:0000313" key="2">
    <source>
        <dbReference type="EMBL" id="BCJ41202.1"/>
    </source>
</evidence>
<feature type="domain" description="HTH luxR-type" evidence="1">
    <location>
        <begin position="800"/>
        <end position="865"/>
    </location>
</feature>
<dbReference type="InterPro" id="IPR003593">
    <property type="entry name" value="AAA+_ATPase"/>
</dbReference>
<proteinExistence type="predicted"/>
<dbReference type="Pfam" id="PF25872">
    <property type="entry name" value="HTH_77"/>
    <property type="match status" value="1"/>
</dbReference>
<dbReference type="Gene3D" id="1.10.10.10">
    <property type="entry name" value="Winged helix-like DNA-binding domain superfamily/Winged helix DNA-binding domain"/>
    <property type="match status" value="1"/>
</dbReference>
<sequence>MRSIRHSPPELAAFVGRAEELAALDRLAVPGRLLTLVGPGGCGKTRLALRLAAGHRRDDPDDACWIGLEDLSHPDDVAGHLLAALEVTDVRELRDRRLLIVLDNCEHVLDGAAAVVAAVLGAGSGVRVLATSRTPLGVPGERTWPVPPLSLPDALALFLARAEHPVGQDQRAAARRICDRLDRLPLALELAAAWTATLTPAQIAGSLTDPYALLDGGHRTAPFRQRTLAESMRWSHDLLGAGERLLFRRLCVFEPGFDAGALPAAAAGDLDEPAALHALRGLISASLVVADPTGPAARYRMLATVRDYGLARLDEAGETVAARDAHLERQLATLTGLAPLLDTDREAWRSRIAADYPNLRAATEWGLSRDDPAGGRRLAAGLAWLWHDEQHGREGLRLMRRAVERGRDERGRDERTPLQAQCLVGLAMVETTAEPGGPSYQSVRAALDLAEEVGAPAASRLARSITAVGLLPLDLDRAREQALRARAEADAAGDVFVAGASAALLGLLHLMRDEHHAAADLLAPAADALQALGDRGVASSALTWLALATACLGHLDRAAGLAARAVTTATPLREIHRVGLARAALAEIQVRQGRLAAAAATLAPLDPLTSGADAVFVPGWGRVHALVALAGDEVAEALDWLDREQAWGAPPIPATQLTRAEALRRAGDLGAATEILAALQTSPLPAIRAGVLTQQAAVLATGGEAALRLQHEALRVRAAHDLVLDCVDSLEAIAALLADRNLAGVLAGAAARARDEAGYHGGAARPEERYPVEAVEKGRTTGLGDAAALAQRARGPRGRPASGWDSLTPTERSVVALAVQGLTNPDIATRLYIGRGTVKTHLAHVYAKLGVANRTELARLAAARPVSGPGSGEGVSR</sequence>
<protein>
    <submittedName>
        <fullName evidence="2">LuxR family transcriptional regulator</fullName>
    </submittedName>
</protein>
<dbReference type="SMART" id="SM00421">
    <property type="entry name" value="HTH_LUXR"/>
    <property type="match status" value="1"/>
</dbReference>
<dbReference type="SMART" id="SM00382">
    <property type="entry name" value="AAA"/>
    <property type="match status" value="1"/>
</dbReference>
<dbReference type="Pfam" id="PF00196">
    <property type="entry name" value="GerE"/>
    <property type="match status" value="1"/>
</dbReference>
<dbReference type="InterPro" id="IPR058852">
    <property type="entry name" value="HTH_77"/>
</dbReference>
<dbReference type="Gene3D" id="3.40.50.300">
    <property type="entry name" value="P-loop containing nucleotide triphosphate hydrolases"/>
    <property type="match status" value="1"/>
</dbReference>
<reference evidence="2 3" key="1">
    <citation type="submission" date="2020-08" db="EMBL/GenBank/DDBJ databases">
        <title>Whole genome shotgun sequence of Actinoplanes ianthinogenes NBRC 13996.</title>
        <authorList>
            <person name="Komaki H."/>
            <person name="Tamura T."/>
        </authorList>
    </citation>
    <scope>NUCLEOTIDE SEQUENCE [LARGE SCALE GENOMIC DNA]</scope>
    <source>
        <strain evidence="2 3">NBRC 13996</strain>
    </source>
</reference>
<dbReference type="InterPro" id="IPR000792">
    <property type="entry name" value="Tscrpt_reg_LuxR_C"/>
</dbReference>
<name>A0ABM7LPN8_9ACTN</name>
<dbReference type="Proteomes" id="UP000676967">
    <property type="component" value="Chromosome"/>
</dbReference>
<dbReference type="InterPro" id="IPR016032">
    <property type="entry name" value="Sig_transdc_resp-reg_C-effctor"/>
</dbReference>
<dbReference type="RefSeq" id="WP_280528264.1">
    <property type="nucleotide sequence ID" value="NZ_AP023356.1"/>
</dbReference>